<feature type="transmembrane region" description="Helical" evidence="19">
    <location>
        <begin position="21"/>
        <end position="46"/>
    </location>
</feature>
<name>A0ABV7K4L5_9HYPH</name>
<evidence type="ECO:0000256" key="8">
    <source>
        <dbReference type="ARBA" id="ARBA00022723"/>
    </source>
</evidence>
<comment type="catalytic activity">
    <reaction evidence="17">
        <text>4 Fe(II)-[cytochrome c] + O2 + 8 H(+)(in) = 4 Fe(III)-[cytochrome c] + 2 H2O + 4 H(+)(out)</text>
        <dbReference type="Rhea" id="RHEA:11436"/>
        <dbReference type="Rhea" id="RHEA-COMP:10350"/>
        <dbReference type="Rhea" id="RHEA-COMP:14399"/>
        <dbReference type="ChEBI" id="CHEBI:15377"/>
        <dbReference type="ChEBI" id="CHEBI:15378"/>
        <dbReference type="ChEBI" id="CHEBI:15379"/>
        <dbReference type="ChEBI" id="CHEBI:29033"/>
        <dbReference type="ChEBI" id="CHEBI:29034"/>
        <dbReference type="EC" id="7.1.1.9"/>
    </reaction>
</comment>
<keyword evidence="4" id="KW-0813">Transport</keyword>
<dbReference type="Gene3D" id="1.10.287.90">
    <property type="match status" value="1"/>
</dbReference>
<evidence type="ECO:0000256" key="19">
    <source>
        <dbReference type="SAM" id="Phobius"/>
    </source>
</evidence>
<dbReference type="InterPro" id="IPR036257">
    <property type="entry name" value="Cyt_c_oxidase_su2_TM_sf"/>
</dbReference>
<protein>
    <recommendedName>
        <fullName evidence="3">cytochrome-c oxidase</fullName>
        <ecNumber evidence="3">7.1.1.9</ecNumber>
    </recommendedName>
    <alternativeName>
        <fullName evidence="16">Cytochrome aa3 subunit 2</fullName>
    </alternativeName>
</protein>
<evidence type="ECO:0000313" key="23">
    <source>
        <dbReference type="Proteomes" id="UP001595583"/>
    </source>
</evidence>
<evidence type="ECO:0000256" key="6">
    <source>
        <dbReference type="ARBA" id="ARBA00022660"/>
    </source>
</evidence>
<gene>
    <name evidence="22" type="primary">coxB</name>
    <name evidence="22" type="ORF">ACFOHJ_01865</name>
</gene>
<feature type="transmembrane region" description="Helical" evidence="19">
    <location>
        <begin position="67"/>
        <end position="90"/>
    </location>
</feature>
<keyword evidence="8 18" id="KW-0479">Metal-binding</keyword>
<evidence type="ECO:0000256" key="15">
    <source>
        <dbReference type="ARBA" id="ARBA00024688"/>
    </source>
</evidence>
<evidence type="ECO:0000256" key="4">
    <source>
        <dbReference type="ARBA" id="ARBA00022448"/>
    </source>
</evidence>
<dbReference type="InterPro" id="IPR009056">
    <property type="entry name" value="Cyt_c-like_dom"/>
</dbReference>
<organism evidence="22 23">
    <name type="scientific">Aquamicrobium soli</name>
    <dbReference type="NCBI Taxonomy" id="1811518"/>
    <lineage>
        <taxon>Bacteria</taxon>
        <taxon>Pseudomonadati</taxon>
        <taxon>Pseudomonadota</taxon>
        <taxon>Alphaproteobacteria</taxon>
        <taxon>Hyphomicrobiales</taxon>
        <taxon>Phyllobacteriaceae</taxon>
        <taxon>Aquamicrobium</taxon>
    </lineage>
</organism>
<dbReference type="InterPro" id="IPR002429">
    <property type="entry name" value="CcO_II-like_C"/>
</dbReference>
<feature type="domain" description="Cytochrome oxidase subunit II copper A binding" evidence="20">
    <location>
        <begin position="97"/>
        <end position="208"/>
    </location>
</feature>
<dbReference type="InterPro" id="IPR008972">
    <property type="entry name" value="Cupredoxin"/>
</dbReference>
<dbReference type="PROSITE" id="PS00078">
    <property type="entry name" value="COX2"/>
    <property type="match status" value="1"/>
</dbReference>
<dbReference type="EC" id="7.1.1.9" evidence="3"/>
<dbReference type="EMBL" id="JBHRTK010000001">
    <property type="protein sequence ID" value="MFC3204946.1"/>
    <property type="molecule type" value="Genomic_DNA"/>
</dbReference>
<dbReference type="InterPro" id="IPR045187">
    <property type="entry name" value="CcO_II"/>
</dbReference>
<dbReference type="Gene3D" id="1.10.760.10">
    <property type="entry name" value="Cytochrome c-like domain"/>
    <property type="match status" value="1"/>
</dbReference>
<proteinExistence type="inferred from homology"/>
<evidence type="ECO:0000256" key="13">
    <source>
        <dbReference type="ARBA" id="ARBA00023008"/>
    </source>
</evidence>
<keyword evidence="23" id="KW-1185">Reference proteome</keyword>
<comment type="function">
    <text evidence="15">Subunits I and II form the functional core of the enzyme complex. Electrons originating in cytochrome c are transferred via heme a and Cu(A) to the binuclear center formed by heme a3 and Cu(B).</text>
</comment>
<comment type="subcellular location">
    <subcellularLocation>
        <location evidence="1">Membrane</location>
        <topology evidence="1">Multi-pass membrane protein</topology>
    </subcellularLocation>
</comment>
<keyword evidence="5 18" id="KW-0349">Heme</keyword>
<comment type="caution">
    <text evidence="22">The sequence shown here is derived from an EMBL/GenBank/DDBJ whole genome shotgun (WGS) entry which is preliminary data.</text>
</comment>
<feature type="domain" description="Cytochrome c" evidence="21">
    <location>
        <begin position="214"/>
        <end position="308"/>
    </location>
</feature>
<evidence type="ECO:0000256" key="3">
    <source>
        <dbReference type="ARBA" id="ARBA00012949"/>
    </source>
</evidence>
<dbReference type="Pfam" id="PF00116">
    <property type="entry name" value="COX2"/>
    <property type="match status" value="1"/>
</dbReference>
<evidence type="ECO:0000256" key="5">
    <source>
        <dbReference type="ARBA" id="ARBA00022617"/>
    </source>
</evidence>
<accession>A0ABV7K4L5</accession>
<keyword evidence="7 19" id="KW-0812">Transmembrane</keyword>
<evidence type="ECO:0000256" key="12">
    <source>
        <dbReference type="ARBA" id="ARBA00023004"/>
    </source>
</evidence>
<dbReference type="NCBIfam" id="TIGR02866">
    <property type="entry name" value="CoxB"/>
    <property type="match status" value="1"/>
</dbReference>
<dbReference type="PROSITE" id="PS50857">
    <property type="entry name" value="COX2_CUA"/>
    <property type="match status" value="1"/>
</dbReference>
<evidence type="ECO:0000256" key="17">
    <source>
        <dbReference type="ARBA" id="ARBA00047816"/>
    </source>
</evidence>
<dbReference type="SUPFAM" id="SSF49503">
    <property type="entry name" value="Cupredoxins"/>
    <property type="match status" value="1"/>
</dbReference>
<keyword evidence="11 19" id="KW-1133">Transmembrane helix</keyword>
<evidence type="ECO:0000259" key="20">
    <source>
        <dbReference type="PROSITE" id="PS50857"/>
    </source>
</evidence>
<evidence type="ECO:0000256" key="1">
    <source>
        <dbReference type="ARBA" id="ARBA00004141"/>
    </source>
</evidence>
<evidence type="ECO:0000256" key="16">
    <source>
        <dbReference type="ARBA" id="ARBA00031399"/>
    </source>
</evidence>
<evidence type="ECO:0000256" key="11">
    <source>
        <dbReference type="ARBA" id="ARBA00022989"/>
    </source>
</evidence>
<dbReference type="SUPFAM" id="SSF46626">
    <property type="entry name" value="Cytochrome c"/>
    <property type="match status" value="1"/>
</dbReference>
<dbReference type="Proteomes" id="UP001595583">
    <property type="component" value="Unassembled WGS sequence"/>
</dbReference>
<dbReference type="PANTHER" id="PTHR22888:SF9">
    <property type="entry name" value="CYTOCHROME C OXIDASE SUBUNIT 2"/>
    <property type="match status" value="1"/>
</dbReference>
<evidence type="ECO:0000256" key="9">
    <source>
        <dbReference type="ARBA" id="ARBA00022967"/>
    </source>
</evidence>
<dbReference type="Pfam" id="PF00034">
    <property type="entry name" value="Cytochrom_C"/>
    <property type="match status" value="1"/>
</dbReference>
<keyword evidence="10" id="KW-0249">Electron transport</keyword>
<evidence type="ECO:0000256" key="10">
    <source>
        <dbReference type="ARBA" id="ARBA00022982"/>
    </source>
</evidence>
<reference evidence="23" key="1">
    <citation type="journal article" date="2019" name="Int. J. Syst. Evol. Microbiol.">
        <title>The Global Catalogue of Microorganisms (GCM) 10K type strain sequencing project: providing services to taxonomists for standard genome sequencing and annotation.</title>
        <authorList>
            <consortium name="The Broad Institute Genomics Platform"/>
            <consortium name="The Broad Institute Genome Sequencing Center for Infectious Disease"/>
            <person name="Wu L."/>
            <person name="Ma J."/>
        </authorList>
    </citation>
    <scope>NUCLEOTIDE SEQUENCE [LARGE SCALE GENOMIC DNA]</scope>
    <source>
        <strain evidence="23">KCTC 52165</strain>
    </source>
</reference>
<dbReference type="CDD" id="cd13915">
    <property type="entry name" value="CuRO_HCO_II_like_2"/>
    <property type="match status" value="1"/>
</dbReference>
<keyword evidence="9" id="KW-1278">Translocase</keyword>
<evidence type="ECO:0000313" key="22">
    <source>
        <dbReference type="EMBL" id="MFC3204946.1"/>
    </source>
</evidence>
<keyword evidence="6" id="KW-0679">Respiratory chain</keyword>
<evidence type="ECO:0000259" key="21">
    <source>
        <dbReference type="PROSITE" id="PS51007"/>
    </source>
</evidence>
<evidence type="ECO:0000256" key="14">
    <source>
        <dbReference type="ARBA" id="ARBA00023136"/>
    </source>
</evidence>
<keyword evidence="13" id="KW-0186">Copper</keyword>
<evidence type="ECO:0000256" key="7">
    <source>
        <dbReference type="ARBA" id="ARBA00022692"/>
    </source>
</evidence>
<evidence type="ECO:0000256" key="18">
    <source>
        <dbReference type="PROSITE-ProRule" id="PRU00433"/>
    </source>
</evidence>
<dbReference type="PANTHER" id="PTHR22888">
    <property type="entry name" value="CYTOCHROME C OXIDASE, SUBUNIT II"/>
    <property type="match status" value="1"/>
</dbReference>
<dbReference type="InterPro" id="IPR001505">
    <property type="entry name" value="Copper_CuA"/>
</dbReference>
<dbReference type="Gene3D" id="2.60.40.420">
    <property type="entry name" value="Cupredoxins - blue copper proteins"/>
    <property type="match status" value="1"/>
</dbReference>
<evidence type="ECO:0000256" key="2">
    <source>
        <dbReference type="ARBA" id="ARBA00007866"/>
    </source>
</evidence>
<keyword evidence="14 19" id="KW-0472">Membrane</keyword>
<comment type="similarity">
    <text evidence="2">Belongs to the cytochrome c oxidase subunit 2 family.</text>
</comment>
<keyword evidence="12 18" id="KW-0408">Iron</keyword>
<dbReference type="InterPro" id="IPR036909">
    <property type="entry name" value="Cyt_c-like_dom_sf"/>
</dbReference>
<dbReference type="RefSeq" id="WP_378217886.1">
    <property type="nucleotide sequence ID" value="NZ_JBHRTK010000001.1"/>
</dbReference>
<sequence>MSFGIPFAPPEASALSSKVDILFYALLAFAGALGLFLTCLVIFYAVKYRAGSPADRTGARGRSLPLEIGWTTASLVIAFAFFGWGAALFVGRDRPPAGALEIAGLGKQWMWSFRHPGGQREINELHVPVGKPVLVSLASQDVIHSFFVPAFRIKQDAVPGRTTHVWFTATRPGRYHLFCAQYCGTQHSEMGGWVTVMEPQDYAAWLSRQGESETLAADGEKLFRALGCSGCHGNSITVRAPSLEGIYGRPVALSDKRTVMADERYLRDSILQPGKEVVGGYAPIMPSFDGLIDEGELQMLLAYLKSLSPAGATQTGTTQPEMTQ</sequence>
<dbReference type="PROSITE" id="PS51007">
    <property type="entry name" value="CYTC"/>
    <property type="match status" value="1"/>
</dbReference>
<dbReference type="InterPro" id="IPR014222">
    <property type="entry name" value="Cyt_c_oxidase_su2"/>
</dbReference>